<keyword evidence="8 18" id="KW-0686">Riboflavin biosynthesis</keyword>
<dbReference type="AlphaFoldDB" id="A0A0W8IA51"/>
<evidence type="ECO:0000256" key="9">
    <source>
        <dbReference type="ARBA" id="ARBA00022723"/>
    </source>
</evidence>
<dbReference type="InterPro" id="IPR036144">
    <property type="entry name" value="RibA-like_sf"/>
</dbReference>
<dbReference type="OrthoDB" id="9793111at2"/>
<evidence type="ECO:0000256" key="5">
    <source>
        <dbReference type="ARBA" id="ARBA00004853"/>
    </source>
</evidence>
<dbReference type="NCBIfam" id="TIGR00506">
    <property type="entry name" value="ribB"/>
    <property type="match status" value="1"/>
</dbReference>
<dbReference type="EMBL" id="LQBL01000011">
    <property type="protein sequence ID" value="KUG56782.1"/>
    <property type="molecule type" value="Genomic_DNA"/>
</dbReference>
<keyword evidence="11 21" id="KW-0378">Hydrolase</keyword>
<feature type="binding site" evidence="18">
    <location>
        <position position="28"/>
    </location>
    <ligand>
        <name>Mg(2+)</name>
        <dbReference type="ChEBI" id="CHEBI:18420"/>
        <label>1</label>
    </ligand>
</feature>
<dbReference type="PIRSF" id="PIRSF001259">
    <property type="entry name" value="RibA"/>
    <property type="match status" value="1"/>
</dbReference>
<comment type="subunit">
    <text evidence="18">Homodimer.</text>
</comment>
<evidence type="ECO:0000256" key="13">
    <source>
        <dbReference type="ARBA" id="ARBA00022842"/>
    </source>
</evidence>
<evidence type="ECO:0000256" key="8">
    <source>
        <dbReference type="ARBA" id="ARBA00022619"/>
    </source>
</evidence>
<feature type="binding site" evidence="18">
    <location>
        <position position="143"/>
    </location>
    <ligand>
        <name>Mg(2+)</name>
        <dbReference type="ChEBI" id="CHEBI:18420"/>
        <label>2</label>
    </ligand>
</feature>
<dbReference type="STRING" id="767452.AVL62_11620"/>
<keyword evidence="12" id="KW-0862">Zinc</keyword>
<feature type="site" description="Essential for catalytic activity" evidence="18">
    <location>
        <position position="164"/>
    </location>
</feature>
<organism evidence="21 22">
    <name type="scientific">Serinicoccus chungangensis</name>
    <dbReference type="NCBI Taxonomy" id="767452"/>
    <lineage>
        <taxon>Bacteria</taxon>
        <taxon>Bacillati</taxon>
        <taxon>Actinomycetota</taxon>
        <taxon>Actinomycetes</taxon>
        <taxon>Micrococcales</taxon>
        <taxon>Ornithinimicrobiaceae</taxon>
        <taxon>Serinicoccus</taxon>
    </lineage>
</organism>
<feature type="binding site" evidence="18">
    <location>
        <begin position="140"/>
        <end position="144"/>
    </location>
    <ligand>
        <name>D-ribulose 5-phosphate</name>
        <dbReference type="ChEBI" id="CHEBI:58121"/>
    </ligand>
</feature>
<evidence type="ECO:0000256" key="14">
    <source>
        <dbReference type="ARBA" id="ARBA00023134"/>
    </source>
</evidence>
<feature type="domain" description="GTP cyclohydrolase II" evidence="20">
    <location>
        <begin position="206"/>
        <end position="373"/>
    </location>
</feature>
<comment type="cofactor">
    <cofactor evidence="18">
        <name>Mg(2+)</name>
        <dbReference type="ChEBI" id="CHEBI:18420"/>
    </cofactor>
    <cofactor evidence="18">
        <name>Mn(2+)</name>
        <dbReference type="ChEBI" id="CHEBI:29035"/>
    </cofactor>
    <text evidence="18">Binds 2 divalent metal cations per subunit. Magnesium or manganese.</text>
</comment>
<dbReference type="PANTHER" id="PTHR21327:SF18">
    <property type="entry name" value="3,4-DIHYDROXY-2-BUTANONE 4-PHOSPHATE SYNTHASE"/>
    <property type="match status" value="1"/>
</dbReference>
<comment type="similarity">
    <text evidence="18">Belongs to the DHBP synthase family.</text>
</comment>
<feature type="binding site" evidence="18">
    <location>
        <begin position="27"/>
        <end position="28"/>
    </location>
    <ligand>
        <name>D-ribulose 5-phosphate</name>
        <dbReference type="ChEBI" id="CHEBI:58121"/>
    </ligand>
</feature>
<accession>A0A0W8IA51</accession>
<dbReference type="CDD" id="cd00641">
    <property type="entry name" value="GTP_cyclohydro2"/>
    <property type="match status" value="1"/>
</dbReference>
<keyword evidence="9 18" id="KW-0479">Metal-binding</keyword>
<dbReference type="InterPro" id="IPR000422">
    <property type="entry name" value="DHBP_synthase_RibB"/>
</dbReference>
<dbReference type="SUPFAM" id="SSF55821">
    <property type="entry name" value="YrdC/RibB"/>
    <property type="match status" value="1"/>
</dbReference>
<comment type="pathway">
    <text evidence="5">Cofactor biosynthesis; riboflavin biosynthesis; 5-amino-6-(D-ribitylamino)uracil from GTP: step 1/4.</text>
</comment>
<evidence type="ECO:0000256" key="19">
    <source>
        <dbReference type="SAM" id="MobiDB-lite"/>
    </source>
</evidence>
<dbReference type="GO" id="GO:0009231">
    <property type="term" value="P:riboflavin biosynthetic process"/>
    <property type="evidence" value="ECO:0007669"/>
    <property type="project" value="UniProtKB-UniRule"/>
</dbReference>
<protein>
    <recommendedName>
        <fullName evidence="18">3,4-dihydroxy-2-butanone 4-phosphate synthase</fullName>
        <shortName evidence="18">DHBP synthase</shortName>
        <ecNumber evidence="18">4.1.99.12</ecNumber>
    </recommendedName>
</protein>
<keyword evidence="22" id="KW-1185">Reference proteome</keyword>
<dbReference type="GO" id="GO:0005525">
    <property type="term" value="F:GTP binding"/>
    <property type="evidence" value="ECO:0007669"/>
    <property type="project" value="UniProtKB-KW"/>
</dbReference>
<keyword evidence="16 18" id="KW-0456">Lyase</keyword>
<dbReference type="FunFam" id="3.90.870.10:FF:000001">
    <property type="entry name" value="Riboflavin biosynthesis protein RibBA"/>
    <property type="match status" value="1"/>
</dbReference>
<dbReference type="NCBIfam" id="NF001591">
    <property type="entry name" value="PRK00393.1"/>
    <property type="match status" value="1"/>
</dbReference>
<feature type="binding site" evidence="18">
    <location>
        <position position="28"/>
    </location>
    <ligand>
        <name>Mg(2+)</name>
        <dbReference type="ChEBI" id="CHEBI:18420"/>
        <label>2</label>
    </ligand>
</feature>
<evidence type="ECO:0000256" key="18">
    <source>
        <dbReference type="HAMAP-Rule" id="MF_00180"/>
    </source>
</evidence>
<feature type="site" description="Essential for catalytic activity" evidence="18">
    <location>
        <position position="126"/>
    </location>
</feature>
<dbReference type="InterPro" id="IPR032677">
    <property type="entry name" value="GTP_cyclohydro_II"/>
</dbReference>
<feature type="compositionally biased region" description="Basic and acidic residues" evidence="19">
    <location>
        <begin position="428"/>
        <end position="440"/>
    </location>
</feature>
<comment type="caution">
    <text evidence="21">The sequence shown here is derived from an EMBL/GenBank/DDBJ whole genome shotgun (WGS) entry which is preliminary data.</text>
</comment>
<evidence type="ECO:0000256" key="1">
    <source>
        <dbReference type="ARBA" id="ARBA00000141"/>
    </source>
</evidence>
<dbReference type="Pfam" id="PF00926">
    <property type="entry name" value="DHBP_synthase"/>
    <property type="match status" value="1"/>
</dbReference>
<evidence type="ECO:0000313" key="21">
    <source>
        <dbReference type="EMBL" id="KUG56782.1"/>
    </source>
</evidence>
<evidence type="ECO:0000256" key="12">
    <source>
        <dbReference type="ARBA" id="ARBA00022833"/>
    </source>
</evidence>
<dbReference type="Pfam" id="PF00925">
    <property type="entry name" value="GTP_cyclohydro2"/>
    <property type="match status" value="1"/>
</dbReference>
<dbReference type="InterPro" id="IPR017945">
    <property type="entry name" value="DHBP_synth_RibB-like_a/b_dom"/>
</dbReference>
<evidence type="ECO:0000256" key="3">
    <source>
        <dbReference type="ARBA" id="ARBA00001947"/>
    </source>
</evidence>
<keyword evidence="13 18" id="KW-0460">Magnesium</keyword>
<feature type="binding site" evidence="18">
    <location>
        <position position="32"/>
    </location>
    <ligand>
        <name>D-ribulose 5-phosphate</name>
        <dbReference type="ChEBI" id="CHEBI:58121"/>
    </ligand>
</feature>
<keyword evidence="14" id="KW-0342">GTP-binding</keyword>
<comment type="function">
    <text evidence="4 18">Catalyzes the conversion of D-ribulose 5-phosphate to formate and 3,4-dihydroxy-2-butanone 4-phosphate.</text>
</comment>
<evidence type="ECO:0000256" key="11">
    <source>
        <dbReference type="ARBA" id="ARBA00022801"/>
    </source>
</evidence>
<evidence type="ECO:0000256" key="6">
    <source>
        <dbReference type="ARBA" id="ARBA00004904"/>
    </source>
</evidence>
<dbReference type="PANTHER" id="PTHR21327">
    <property type="entry name" value="GTP CYCLOHYDROLASE II-RELATED"/>
    <property type="match status" value="1"/>
</dbReference>
<dbReference type="SUPFAM" id="SSF142695">
    <property type="entry name" value="RibA-like"/>
    <property type="match status" value="1"/>
</dbReference>
<reference evidence="21 22" key="1">
    <citation type="submission" date="2015-12" db="EMBL/GenBank/DDBJ databases">
        <title>Serinicoccus chungangenesis strain CD08_5 genome sequencing and assembly.</title>
        <authorList>
            <person name="Chander A.M."/>
            <person name="Kaur G."/>
            <person name="Nair G.R."/>
            <person name="Dhawan D.K."/>
            <person name="Kochhar R.K."/>
            <person name="Mayilraj S."/>
            <person name="Bhadada S.K."/>
        </authorList>
    </citation>
    <scope>NUCLEOTIDE SEQUENCE [LARGE SCALE GENOMIC DNA]</scope>
    <source>
        <strain evidence="21 22">CD08_5</strain>
    </source>
</reference>
<dbReference type="GO" id="GO:0030145">
    <property type="term" value="F:manganese ion binding"/>
    <property type="evidence" value="ECO:0007669"/>
    <property type="project" value="UniProtKB-UniRule"/>
</dbReference>
<dbReference type="HAMAP" id="MF_00180">
    <property type="entry name" value="RibB"/>
    <property type="match status" value="1"/>
</dbReference>
<gene>
    <name evidence="18" type="primary">ribB</name>
    <name evidence="21" type="ORF">AVL62_11620</name>
</gene>
<comment type="similarity">
    <text evidence="7">In the N-terminal section; belongs to the DHBP synthase family.</text>
</comment>
<comment type="cofactor">
    <cofactor evidence="3">
        <name>Zn(2+)</name>
        <dbReference type="ChEBI" id="CHEBI:29105"/>
    </cofactor>
</comment>
<keyword evidence="10" id="KW-0547">Nucleotide-binding</keyword>
<name>A0A0W8IA51_9MICO</name>
<dbReference type="Gene3D" id="3.90.870.10">
    <property type="entry name" value="DHBP synthase"/>
    <property type="match status" value="1"/>
</dbReference>
<dbReference type="RefSeq" id="WP_058890529.1">
    <property type="nucleotide sequence ID" value="NZ_LQBL01000011.1"/>
</dbReference>
<evidence type="ECO:0000256" key="4">
    <source>
        <dbReference type="ARBA" id="ARBA00002284"/>
    </source>
</evidence>
<proteinExistence type="inferred from homology"/>
<dbReference type="Gene3D" id="3.40.50.10990">
    <property type="entry name" value="GTP cyclohydrolase II"/>
    <property type="match status" value="1"/>
</dbReference>
<evidence type="ECO:0000256" key="17">
    <source>
        <dbReference type="ARBA" id="ARBA00049295"/>
    </source>
</evidence>
<dbReference type="GO" id="GO:0003935">
    <property type="term" value="F:GTP cyclohydrolase II activity"/>
    <property type="evidence" value="ECO:0007669"/>
    <property type="project" value="UniProtKB-EC"/>
</dbReference>
<comment type="catalytic activity">
    <reaction evidence="17">
        <text>GTP + 4 H2O = 2,5-diamino-6-hydroxy-4-(5-phosphoribosylamino)-pyrimidine + formate + 2 phosphate + 3 H(+)</text>
        <dbReference type="Rhea" id="RHEA:23704"/>
        <dbReference type="ChEBI" id="CHEBI:15377"/>
        <dbReference type="ChEBI" id="CHEBI:15378"/>
        <dbReference type="ChEBI" id="CHEBI:15740"/>
        <dbReference type="ChEBI" id="CHEBI:37565"/>
        <dbReference type="ChEBI" id="CHEBI:43474"/>
        <dbReference type="ChEBI" id="CHEBI:58614"/>
        <dbReference type="EC" id="3.5.4.25"/>
    </reaction>
</comment>
<evidence type="ECO:0000256" key="15">
    <source>
        <dbReference type="ARBA" id="ARBA00023211"/>
    </source>
</evidence>
<evidence type="ECO:0000256" key="7">
    <source>
        <dbReference type="ARBA" id="ARBA00005520"/>
    </source>
</evidence>
<dbReference type="GO" id="GO:0008686">
    <property type="term" value="F:3,4-dihydroxy-2-butanone-4-phosphate synthase activity"/>
    <property type="evidence" value="ECO:0007669"/>
    <property type="project" value="UniProtKB-UniRule"/>
</dbReference>
<evidence type="ECO:0000259" key="20">
    <source>
        <dbReference type="Pfam" id="PF00925"/>
    </source>
</evidence>
<evidence type="ECO:0000313" key="22">
    <source>
        <dbReference type="Proteomes" id="UP000054837"/>
    </source>
</evidence>
<dbReference type="UniPathway" id="UPA00275">
    <property type="reaction ID" value="UER00399"/>
</dbReference>
<dbReference type="InterPro" id="IPR000926">
    <property type="entry name" value="RibA"/>
</dbReference>
<dbReference type="Proteomes" id="UP000054837">
    <property type="component" value="Unassembled WGS sequence"/>
</dbReference>
<sequence length="440" mass="46414">MSAAGLPQALAALREGRPVLVLDDEDRENEGDVVLAAQTLTPAWTGWAVRHTSGFLCAPVPAEVADRLELPLMVRDNEDHLRTAYTVTVDAAVGVTTGISAGDRCRTARVLADPSSGPADLRRPGHLIPLRARAGGVLARPGHTEATVDLCRLAGLAPVGVIGELVDDEGEMLRGAQVHALAAEHDLPVITIAELVAYRQRHDRVERVASSVLPTEHGELVVHGYRDLVTGVEHLALLGQPGPGPRPLVRVHSECLTGEALGSRRCDCGPQLQDALARVAQEGGVVVYLRGHEGRGVGIIDKLRAYAEQDHGLDTVAAQEALGLPVDARDHTAAAAILEDLGLAGRPLRLLTHNPDKVAALTGLGLTVAETVPSGRPAPAEAAAYLRTKVERLGHLPHPSAEVAHPPTGPSGHRFLGDGSQKPMSRTDGPRRTHESRSTA</sequence>
<dbReference type="GO" id="GO:0000287">
    <property type="term" value="F:magnesium ion binding"/>
    <property type="evidence" value="ECO:0007669"/>
    <property type="project" value="UniProtKB-UniRule"/>
</dbReference>
<comment type="cofactor">
    <cofactor evidence="2">
        <name>Mn(2+)</name>
        <dbReference type="ChEBI" id="CHEBI:29035"/>
    </cofactor>
</comment>
<keyword evidence="15 18" id="KW-0464">Manganese</keyword>
<evidence type="ECO:0000256" key="10">
    <source>
        <dbReference type="ARBA" id="ARBA00022741"/>
    </source>
</evidence>
<evidence type="ECO:0000256" key="2">
    <source>
        <dbReference type="ARBA" id="ARBA00001936"/>
    </source>
</evidence>
<feature type="region of interest" description="Disordered" evidence="19">
    <location>
        <begin position="398"/>
        <end position="440"/>
    </location>
</feature>
<comment type="catalytic activity">
    <reaction evidence="1 18">
        <text>D-ribulose 5-phosphate = (2S)-2-hydroxy-3-oxobutyl phosphate + formate + H(+)</text>
        <dbReference type="Rhea" id="RHEA:18457"/>
        <dbReference type="ChEBI" id="CHEBI:15378"/>
        <dbReference type="ChEBI" id="CHEBI:15740"/>
        <dbReference type="ChEBI" id="CHEBI:58121"/>
        <dbReference type="ChEBI" id="CHEBI:58830"/>
        <dbReference type="EC" id="4.1.99.12"/>
    </reaction>
</comment>
<comment type="pathway">
    <text evidence="6 18">Cofactor biosynthesis; riboflavin biosynthesis; 2-hydroxy-3-oxobutyl phosphate from D-ribulose 5-phosphate: step 1/1.</text>
</comment>
<dbReference type="GO" id="GO:0005829">
    <property type="term" value="C:cytosol"/>
    <property type="evidence" value="ECO:0007669"/>
    <property type="project" value="TreeGrafter"/>
</dbReference>
<evidence type="ECO:0000256" key="16">
    <source>
        <dbReference type="ARBA" id="ARBA00023239"/>
    </source>
</evidence>
<dbReference type="EC" id="4.1.99.12" evidence="18"/>